<gene>
    <name evidence="2" type="ORF">Pla52n_19270</name>
</gene>
<dbReference type="Gene3D" id="2.40.160.100">
    <property type="match status" value="1"/>
</dbReference>
<comment type="caution">
    <text evidence="2">The sequence shown here is derived from an EMBL/GenBank/DDBJ whole genome shotgun (WGS) entry which is preliminary data.</text>
</comment>
<dbReference type="Pfam" id="PF13372">
    <property type="entry name" value="Alginate_exp"/>
    <property type="match status" value="1"/>
</dbReference>
<evidence type="ECO:0000259" key="1">
    <source>
        <dbReference type="Pfam" id="PF13372"/>
    </source>
</evidence>
<dbReference type="Proteomes" id="UP000320176">
    <property type="component" value="Unassembled WGS sequence"/>
</dbReference>
<dbReference type="InterPro" id="IPR025388">
    <property type="entry name" value="Alginate_export_dom"/>
</dbReference>
<dbReference type="OrthoDB" id="311329at2"/>
<name>A0A5C6B315_9BACT</name>
<reference evidence="2 3" key="1">
    <citation type="submission" date="2019-02" db="EMBL/GenBank/DDBJ databases">
        <title>Deep-cultivation of Planctomycetes and their phenomic and genomic characterization uncovers novel biology.</title>
        <authorList>
            <person name="Wiegand S."/>
            <person name="Jogler M."/>
            <person name="Boedeker C."/>
            <person name="Pinto D."/>
            <person name="Vollmers J."/>
            <person name="Rivas-Marin E."/>
            <person name="Kohn T."/>
            <person name="Peeters S.H."/>
            <person name="Heuer A."/>
            <person name="Rast P."/>
            <person name="Oberbeckmann S."/>
            <person name="Bunk B."/>
            <person name="Jeske O."/>
            <person name="Meyerdierks A."/>
            <person name="Storesund J.E."/>
            <person name="Kallscheuer N."/>
            <person name="Luecker S."/>
            <person name="Lage O.M."/>
            <person name="Pohl T."/>
            <person name="Merkel B.J."/>
            <person name="Hornburger P."/>
            <person name="Mueller R.-W."/>
            <person name="Bruemmer F."/>
            <person name="Labrenz M."/>
            <person name="Spormann A.M."/>
            <person name="Op Den Camp H."/>
            <person name="Overmann J."/>
            <person name="Amann R."/>
            <person name="Jetten M.S.M."/>
            <person name="Mascher T."/>
            <person name="Medema M.H."/>
            <person name="Devos D.P."/>
            <person name="Kaster A.-K."/>
            <person name="Ovreas L."/>
            <person name="Rohde M."/>
            <person name="Galperin M.Y."/>
            <person name="Jogler C."/>
        </authorList>
    </citation>
    <scope>NUCLEOTIDE SEQUENCE [LARGE SCALE GENOMIC DNA]</scope>
    <source>
        <strain evidence="2 3">Pla52n</strain>
    </source>
</reference>
<dbReference type="InterPro" id="IPR053728">
    <property type="entry name" value="Alginate_Permeability_Chnl"/>
</dbReference>
<dbReference type="AlphaFoldDB" id="A0A5C6B315"/>
<sequence length="591" mass="66378">MTSTFSGATVSFVVPFLLVVLSSGQAFCQESLESVVVESVPVDSELDDEAGSSIKIDDGSTASQENRTAALAHSADSVICPHCEVKVPKPAPGCKTCCCGRLIDWSKYPETIHPMPRPGIFPVPPKGPGYYSVWDHLTDQCRPAAPKSGYAPFAINAWPFFDADWRYVEGISQQDRTTVEQFKRMHLNDCLMLSVGGEFWIRYSNENNSRLRQDENDYALTHVRQYADLWYSDSLRLFGEFVWADSFGEELPPVPPDVDRGDILNMFVDVNLGEIAGSPVYARAGRQELLYGSQRLVTPLPWANKRNSFDGVKIFRQGKHWDFDAFLTKFVPPQANDFDSADDNQTFAGAWLTHRPKKGETRDFYYLLYDNDNVAAPLGFTKSPFQTHTIGSRWAGDQDGLLWDFEGALQFGEQGNNDLFAGMGTAGVGRRFSDSFLSPTFWMYYDYASGDNDLTDGNAHTFNQQFPFGHYYMGWMDLVGRQNIHDVNAHLYLYPTKATTVWLQYHHFWLAESQDALYNAGGVPYRIDPTGAAGTDVGDEIDLVLNFHLTKYSDILVSYNKLFGGSYLQATSGPNAAVDAETLYLIFQQRW</sequence>
<evidence type="ECO:0000313" key="2">
    <source>
        <dbReference type="EMBL" id="TWU06207.1"/>
    </source>
</evidence>
<feature type="domain" description="Alginate export" evidence="1">
    <location>
        <begin position="193"/>
        <end position="573"/>
    </location>
</feature>
<organism evidence="2 3">
    <name type="scientific">Stieleria varia</name>
    <dbReference type="NCBI Taxonomy" id="2528005"/>
    <lineage>
        <taxon>Bacteria</taxon>
        <taxon>Pseudomonadati</taxon>
        <taxon>Planctomycetota</taxon>
        <taxon>Planctomycetia</taxon>
        <taxon>Pirellulales</taxon>
        <taxon>Pirellulaceae</taxon>
        <taxon>Stieleria</taxon>
    </lineage>
</organism>
<evidence type="ECO:0000313" key="3">
    <source>
        <dbReference type="Proteomes" id="UP000320176"/>
    </source>
</evidence>
<accession>A0A5C6B315</accession>
<keyword evidence="3" id="KW-1185">Reference proteome</keyword>
<proteinExistence type="predicted"/>
<dbReference type="EMBL" id="SJPN01000002">
    <property type="protein sequence ID" value="TWU06207.1"/>
    <property type="molecule type" value="Genomic_DNA"/>
</dbReference>
<protein>
    <recommendedName>
        <fullName evidence="1">Alginate export domain-containing protein</fullName>
    </recommendedName>
</protein>